<evidence type="ECO:0000313" key="13">
    <source>
        <dbReference type="Proteomes" id="UP000182680"/>
    </source>
</evidence>
<evidence type="ECO:0000256" key="9">
    <source>
        <dbReference type="ARBA" id="ARBA00023264"/>
    </source>
</evidence>
<feature type="region of interest" description="Disordered" evidence="11">
    <location>
        <begin position="190"/>
        <end position="223"/>
    </location>
</feature>
<dbReference type="NCBIfam" id="TIGR00023">
    <property type="entry name" value="glycerol-3-phosphate 1-O-acyltransferase PlsY"/>
    <property type="match status" value="1"/>
</dbReference>
<dbReference type="EC" id="2.3.1.275" evidence="10"/>
<evidence type="ECO:0000256" key="2">
    <source>
        <dbReference type="ARBA" id="ARBA00022516"/>
    </source>
</evidence>
<dbReference type="GO" id="GO:0043772">
    <property type="term" value="F:acyl-phosphate glycerol-3-phosphate acyltransferase activity"/>
    <property type="evidence" value="ECO:0007669"/>
    <property type="project" value="UniProtKB-UniRule"/>
</dbReference>
<gene>
    <name evidence="10" type="primary">plsY</name>
    <name evidence="12" type="ORF">SAMN02910291_00645</name>
</gene>
<feature type="transmembrane region" description="Helical" evidence="10">
    <location>
        <begin position="145"/>
        <end position="174"/>
    </location>
</feature>
<evidence type="ECO:0000256" key="3">
    <source>
        <dbReference type="ARBA" id="ARBA00022679"/>
    </source>
</evidence>
<dbReference type="PANTHER" id="PTHR30309:SF0">
    <property type="entry name" value="GLYCEROL-3-PHOSPHATE ACYLTRANSFERASE-RELATED"/>
    <property type="match status" value="1"/>
</dbReference>
<comment type="subcellular location">
    <subcellularLocation>
        <location evidence="10">Cell membrane</location>
        <topology evidence="10">Multi-pass membrane protein</topology>
    </subcellularLocation>
</comment>
<keyword evidence="6 10" id="KW-0443">Lipid metabolism</keyword>
<dbReference type="HAMAP" id="MF_01043">
    <property type="entry name" value="PlsY"/>
    <property type="match status" value="1"/>
</dbReference>
<dbReference type="PANTHER" id="PTHR30309">
    <property type="entry name" value="INNER MEMBRANE PROTEIN YGIH"/>
    <property type="match status" value="1"/>
</dbReference>
<evidence type="ECO:0000256" key="1">
    <source>
        <dbReference type="ARBA" id="ARBA00022475"/>
    </source>
</evidence>
<name>A0AA94L1G1_DESDE</name>
<proteinExistence type="inferred from homology"/>
<organism evidence="12 13">
    <name type="scientific">Desulfovibrio desulfuricans</name>
    <dbReference type="NCBI Taxonomy" id="876"/>
    <lineage>
        <taxon>Bacteria</taxon>
        <taxon>Pseudomonadati</taxon>
        <taxon>Thermodesulfobacteriota</taxon>
        <taxon>Desulfovibrionia</taxon>
        <taxon>Desulfovibrionales</taxon>
        <taxon>Desulfovibrionaceae</taxon>
        <taxon>Desulfovibrio</taxon>
    </lineage>
</organism>
<evidence type="ECO:0000256" key="8">
    <source>
        <dbReference type="ARBA" id="ARBA00023209"/>
    </source>
</evidence>
<keyword evidence="7 10" id="KW-0472">Membrane</keyword>
<dbReference type="EMBL" id="FPIW01000007">
    <property type="protein sequence ID" value="SFW27222.1"/>
    <property type="molecule type" value="Genomic_DNA"/>
</dbReference>
<dbReference type="Proteomes" id="UP000182680">
    <property type="component" value="Unassembled WGS sequence"/>
</dbReference>
<keyword evidence="4 10" id="KW-0812">Transmembrane</keyword>
<dbReference type="RefSeq" id="WP_072311363.1">
    <property type="nucleotide sequence ID" value="NZ_FPIW01000007.1"/>
</dbReference>
<keyword evidence="9 10" id="KW-1208">Phospholipid metabolism</keyword>
<accession>A0AA94L1G1</accession>
<comment type="pathway">
    <text evidence="10">Lipid metabolism; phospholipid metabolism.</text>
</comment>
<comment type="caution">
    <text evidence="12">The sequence shown here is derived from an EMBL/GenBank/DDBJ whole genome shotgun (WGS) entry which is preliminary data.</text>
</comment>
<evidence type="ECO:0000256" key="7">
    <source>
        <dbReference type="ARBA" id="ARBA00023136"/>
    </source>
</evidence>
<evidence type="ECO:0000313" key="12">
    <source>
        <dbReference type="EMBL" id="SFW27222.1"/>
    </source>
</evidence>
<keyword evidence="2 10" id="KW-0444">Lipid biosynthesis</keyword>
<comment type="similarity">
    <text evidence="10">Belongs to the PlsY family.</text>
</comment>
<feature type="transmembrane region" description="Helical" evidence="10">
    <location>
        <begin position="110"/>
        <end position="133"/>
    </location>
</feature>
<comment type="catalytic activity">
    <reaction evidence="10">
        <text>an acyl phosphate + sn-glycerol 3-phosphate = a 1-acyl-sn-glycero-3-phosphate + phosphate</text>
        <dbReference type="Rhea" id="RHEA:34075"/>
        <dbReference type="ChEBI" id="CHEBI:43474"/>
        <dbReference type="ChEBI" id="CHEBI:57597"/>
        <dbReference type="ChEBI" id="CHEBI:57970"/>
        <dbReference type="ChEBI" id="CHEBI:59918"/>
        <dbReference type="EC" id="2.3.1.275"/>
    </reaction>
</comment>
<keyword evidence="5 10" id="KW-1133">Transmembrane helix</keyword>
<sequence>MLEILWIALAYVLGSAPWGLVIARTFCGIDPRESGSRNTGATNVARLCGFGWGVATLLCDVLKGAVPVWLAFRINASPVFVSMVALACVLGHVFSCFMKFRGGKAVATSIGIFLPLAFWQLLASSLLCMLVIWRSGFVSLGSLTLVTALPVALAVSGQWGWLPLSLAVWAVVVWKHRENIVRLRSGTEKSWLKSKNKGAAAGNAAQGDDTQNMNPQDAGRKDG</sequence>
<evidence type="ECO:0000256" key="11">
    <source>
        <dbReference type="SAM" id="MobiDB-lite"/>
    </source>
</evidence>
<evidence type="ECO:0000256" key="10">
    <source>
        <dbReference type="HAMAP-Rule" id="MF_01043"/>
    </source>
</evidence>
<keyword evidence="3 10" id="KW-0808">Transferase</keyword>
<protein>
    <recommendedName>
        <fullName evidence="10">Glycerol-3-phosphate acyltransferase</fullName>
    </recommendedName>
    <alternativeName>
        <fullName evidence="10">Acyl-PO4 G3P acyltransferase</fullName>
    </alternativeName>
    <alternativeName>
        <fullName evidence="10">Acyl-phosphate--glycerol-3-phosphate acyltransferase</fullName>
    </alternativeName>
    <alternativeName>
        <fullName evidence="10">G3P acyltransferase</fullName>
        <shortName evidence="10">GPAT</shortName>
        <ecNumber evidence="10">2.3.1.275</ecNumber>
    </alternativeName>
    <alternativeName>
        <fullName evidence="10">Lysophosphatidic acid synthase</fullName>
        <shortName evidence="10">LPA synthase</shortName>
    </alternativeName>
</protein>
<dbReference type="AlphaFoldDB" id="A0AA94L1G1"/>
<keyword evidence="1 10" id="KW-1003">Cell membrane</keyword>
<dbReference type="SMART" id="SM01207">
    <property type="entry name" value="G3P_acyltransf"/>
    <property type="match status" value="1"/>
</dbReference>
<evidence type="ECO:0000256" key="5">
    <source>
        <dbReference type="ARBA" id="ARBA00022989"/>
    </source>
</evidence>
<feature type="transmembrane region" description="Helical" evidence="10">
    <location>
        <begin position="79"/>
        <end position="98"/>
    </location>
</feature>
<comment type="function">
    <text evidence="10">Catalyzes the transfer of an acyl group from acyl-phosphate (acyl-PO(4)) to glycerol-3-phosphate (G3P) to form lysophosphatidic acid (LPA). This enzyme utilizes acyl-phosphate as fatty acyl donor, but not acyl-CoA or acyl-ACP.</text>
</comment>
<dbReference type="Pfam" id="PF02660">
    <property type="entry name" value="G3P_acyltransf"/>
    <property type="match status" value="1"/>
</dbReference>
<evidence type="ECO:0000256" key="4">
    <source>
        <dbReference type="ARBA" id="ARBA00022692"/>
    </source>
</evidence>
<comment type="subunit">
    <text evidence="10">Probably interacts with PlsX.</text>
</comment>
<reference evidence="13" key="1">
    <citation type="submission" date="2016-11" db="EMBL/GenBank/DDBJ databases">
        <authorList>
            <person name="Jaros S."/>
            <person name="Januszkiewicz K."/>
            <person name="Wedrychowicz H."/>
        </authorList>
    </citation>
    <scope>NUCLEOTIDE SEQUENCE [LARGE SCALE GENOMIC DNA]</scope>
    <source>
        <strain evidence="13">DSM 7057</strain>
    </source>
</reference>
<comment type="caution">
    <text evidence="10">Lacks conserved residue(s) required for the propagation of feature annotation.</text>
</comment>
<evidence type="ECO:0000256" key="6">
    <source>
        <dbReference type="ARBA" id="ARBA00023098"/>
    </source>
</evidence>
<dbReference type="InterPro" id="IPR003811">
    <property type="entry name" value="G3P_acylTferase_PlsY"/>
</dbReference>
<dbReference type="GO" id="GO:0008654">
    <property type="term" value="P:phospholipid biosynthetic process"/>
    <property type="evidence" value="ECO:0007669"/>
    <property type="project" value="UniProtKB-UniRule"/>
</dbReference>
<keyword evidence="12" id="KW-0012">Acyltransferase</keyword>
<dbReference type="GO" id="GO:0005886">
    <property type="term" value="C:plasma membrane"/>
    <property type="evidence" value="ECO:0007669"/>
    <property type="project" value="UniProtKB-SubCell"/>
</dbReference>
<keyword evidence="8 10" id="KW-0594">Phospholipid biosynthesis</keyword>